<dbReference type="PROSITE" id="PS51257">
    <property type="entry name" value="PROKAR_LIPOPROTEIN"/>
    <property type="match status" value="1"/>
</dbReference>
<proteinExistence type="predicted"/>
<gene>
    <name evidence="2" type="ORF">H9895_06715</name>
</gene>
<accession>A0A9D1PMG4</accession>
<evidence type="ECO:0000256" key="1">
    <source>
        <dbReference type="SAM" id="MobiDB-lite"/>
    </source>
</evidence>
<evidence type="ECO:0000313" key="3">
    <source>
        <dbReference type="Proteomes" id="UP000823937"/>
    </source>
</evidence>
<name>A0A9D1PMG4_9BACI</name>
<dbReference type="Proteomes" id="UP000823937">
    <property type="component" value="Unassembled WGS sequence"/>
</dbReference>
<sequence length="225" mass="26220">MKRMMMLFLVVFLIGCESTPKEALNEQEMRVKTLEKELEILNEEMEKLEKEEANLDQEIKNAQKEKTSINTHTEKTEHEDEAETDHIAETNAQDEFNEIFPTFLAIKDNFLEIVFPAYMMQAVLYDAEWQMNVEEHIGYVRDCLEQIDALPNSNDDTDYIGVLKDVSTTYNENLDQIEQAISLAVAEEYESSADLFYRAIDELKYAEEQLSTNFGLTNMFDQMLH</sequence>
<organism evidence="2 3">
    <name type="scientific">Candidatus Pseudogracilibacillus intestinigallinarum</name>
    <dbReference type="NCBI Taxonomy" id="2838742"/>
    <lineage>
        <taxon>Bacteria</taxon>
        <taxon>Bacillati</taxon>
        <taxon>Bacillota</taxon>
        <taxon>Bacilli</taxon>
        <taxon>Bacillales</taxon>
        <taxon>Bacillaceae</taxon>
        <taxon>Pseudogracilibacillus</taxon>
    </lineage>
</organism>
<feature type="region of interest" description="Disordered" evidence="1">
    <location>
        <begin position="59"/>
        <end position="82"/>
    </location>
</feature>
<dbReference type="EMBL" id="DXHX01000104">
    <property type="protein sequence ID" value="HIV74752.1"/>
    <property type="molecule type" value="Genomic_DNA"/>
</dbReference>
<reference evidence="2" key="1">
    <citation type="journal article" date="2021" name="PeerJ">
        <title>Extensive microbial diversity within the chicken gut microbiome revealed by metagenomics and culture.</title>
        <authorList>
            <person name="Gilroy R."/>
            <person name="Ravi A."/>
            <person name="Getino M."/>
            <person name="Pursley I."/>
            <person name="Horton D.L."/>
            <person name="Alikhan N.F."/>
            <person name="Baker D."/>
            <person name="Gharbi K."/>
            <person name="Hall N."/>
            <person name="Watson M."/>
            <person name="Adriaenssens E.M."/>
            <person name="Foster-Nyarko E."/>
            <person name="Jarju S."/>
            <person name="Secka A."/>
            <person name="Antonio M."/>
            <person name="Oren A."/>
            <person name="Chaudhuri R.R."/>
            <person name="La Ragione R."/>
            <person name="Hildebrand F."/>
            <person name="Pallen M.J."/>
        </authorList>
    </citation>
    <scope>NUCLEOTIDE SEQUENCE</scope>
    <source>
        <strain evidence="2">CHK169-2315</strain>
    </source>
</reference>
<reference evidence="2" key="2">
    <citation type="submission" date="2021-04" db="EMBL/GenBank/DDBJ databases">
        <authorList>
            <person name="Gilroy R."/>
        </authorList>
    </citation>
    <scope>NUCLEOTIDE SEQUENCE</scope>
    <source>
        <strain evidence="2">CHK169-2315</strain>
    </source>
</reference>
<dbReference type="AlphaFoldDB" id="A0A9D1PMG4"/>
<protein>
    <submittedName>
        <fullName evidence="2">Uncharacterized protein</fullName>
    </submittedName>
</protein>
<comment type="caution">
    <text evidence="2">The sequence shown here is derived from an EMBL/GenBank/DDBJ whole genome shotgun (WGS) entry which is preliminary data.</text>
</comment>
<evidence type="ECO:0000313" key="2">
    <source>
        <dbReference type="EMBL" id="HIV74752.1"/>
    </source>
</evidence>